<dbReference type="Pfam" id="PF06155">
    <property type="entry name" value="GBBH-like_N"/>
    <property type="match status" value="1"/>
</dbReference>
<comment type="cofactor">
    <cofactor evidence="1">
        <name>Fe(2+)</name>
        <dbReference type="ChEBI" id="CHEBI:29033"/>
    </cofactor>
</comment>
<dbReference type="PANTHER" id="PTHR10696:SF25">
    <property type="entry name" value="OXIDOREDUCTASE AIM17-RELATED"/>
    <property type="match status" value="1"/>
</dbReference>
<dbReference type="Pfam" id="PF02668">
    <property type="entry name" value="TauD"/>
    <property type="match status" value="1"/>
</dbReference>
<accession>A0ABM5YIR8</accession>
<dbReference type="PANTHER" id="PTHR10696">
    <property type="entry name" value="GAMMA-BUTYROBETAINE HYDROXYLASE-RELATED"/>
    <property type="match status" value="1"/>
</dbReference>
<dbReference type="Gene3D" id="3.60.130.10">
    <property type="entry name" value="Clavaminate synthase-like"/>
    <property type="match status" value="1"/>
</dbReference>
<keyword evidence="4" id="KW-0223">Dioxygenase</keyword>
<feature type="domain" description="Gamma-butyrobetaine hydroxylase-like N-terminal" evidence="8">
    <location>
        <begin position="20"/>
        <end position="84"/>
    </location>
</feature>
<reference evidence="9 10" key="1">
    <citation type="submission" date="2015-12" db="EMBL/GenBank/DDBJ databases">
        <title>Intraspecies pangenome expansion in the marine bacterium Alteromonas.</title>
        <authorList>
            <person name="Lopez-Perez M."/>
            <person name="Rodriguez-Valera F."/>
        </authorList>
    </citation>
    <scope>NUCLEOTIDE SEQUENCE [LARGE SCALE GENOMIC DNA]</scope>
    <source>
        <strain evidence="9 10">LMG 21861</strain>
    </source>
</reference>
<comment type="similarity">
    <text evidence="2">Belongs to the gamma-BBH/TMLD family.</text>
</comment>
<evidence type="ECO:0000259" key="7">
    <source>
        <dbReference type="Pfam" id="PF02668"/>
    </source>
</evidence>
<evidence type="ECO:0000256" key="2">
    <source>
        <dbReference type="ARBA" id="ARBA00008654"/>
    </source>
</evidence>
<organism evidence="9 10">
    <name type="scientific">Alteromonas stellipolaris</name>
    <dbReference type="NCBI Taxonomy" id="233316"/>
    <lineage>
        <taxon>Bacteria</taxon>
        <taxon>Pseudomonadati</taxon>
        <taxon>Pseudomonadota</taxon>
        <taxon>Gammaproteobacteria</taxon>
        <taxon>Alteromonadales</taxon>
        <taxon>Alteromonadaceae</taxon>
        <taxon>Alteromonas/Salinimonas group</taxon>
        <taxon>Alteromonas</taxon>
    </lineage>
</organism>
<name>A0ABM5YIR8_9ALTE</name>
<gene>
    <name evidence="9" type="ORF">AVL57_10495</name>
</gene>
<feature type="domain" description="TauD/TfdA-like" evidence="7">
    <location>
        <begin position="131"/>
        <end position="351"/>
    </location>
</feature>
<evidence type="ECO:0000256" key="4">
    <source>
        <dbReference type="ARBA" id="ARBA00022964"/>
    </source>
</evidence>
<dbReference type="Proteomes" id="UP000056750">
    <property type="component" value="Chromosome"/>
</dbReference>
<dbReference type="InterPro" id="IPR038492">
    <property type="entry name" value="GBBH-like_N_sf"/>
</dbReference>
<dbReference type="Gene3D" id="3.30.2020.30">
    <property type="match status" value="1"/>
</dbReference>
<evidence type="ECO:0000313" key="10">
    <source>
        <dbReference type="Proteomes" id="UP000056750"/>
    </source>
</evidence>
<proteinExistence type="inferred from homology"/>
<dbReference type="InterPro" id="IPR010376">
    <property type="entry name" value="GBBH-like_N"/>
</dbReference>
<evidence type="ECO:0000256" key="6">
    <source>
        <dbReference type="ARBA" id="ARBA00023004"/>
    </source>
</evidence>
<evidence type="ECO:0000256" key="3">
    <source>
        <dbReference type="ARBA" id="ARBA00022723"/>
    </source>
</evidence>
<dbReference type="CDD" id="cd00250">
    <property type="entry name" value="CAS_like"/>
    <property type="match status" value="1"/>
</dbReference>
<dbReference type="EMBL" id="CP013926">
    <property type="protein sequence ID" value="AMJ74354.1"/>
    <property type="molecule type" value="Genomic_DNA"/>
</dbReference>
<sequence length="402" mass="45743">MQQIDYIINEANASVSATVNGQHYPLPALWLRERCQDSENLDKTTKQRFFDPHQLDENVSLVKVEKKHNTLANLTFSDGYSGEYDLNEFAADFDVWDGAPNDIPWKSNVDKSLFHIDLATLKSEAGLIKGIEIFLTYGVLIVDNVPTESDAVLEVANLFGHVRETNFGKYFEVFTRPNSNDLAYRSVPLGPHTDNPYRNPMPGIQLLHCLENQTTEGLSTLVDSLSVLEQLKKEDPDGFALLCKVPVRYRYYDNDVDLIERRTMIESDPSGRITGIAYSPRLDYLPLLQDQEMVIFHRARKRLGQLLCSPEYEWRFRLEPGQLQMFHNTRVLHGRTGFDPSEGRRHLQGAYIDIDAPKGRYNALKRKQGSMYTNAAIESASTNGEFKIANTKATAETEEMRG</sequence>
<dbReference type="SUPFAM" id="SSF51197">
    <property type="entry name" value="Clavaminate synthase-like"/>
    <property type="match status" value="1"/>
</dbReference>
<evidence type="ECO:0000256" key="5">
    <source>
        <dbReference type="ARBA" id="ARBA00023002"/>
    </source>
</evidence>
<evidence type="ECO:0000259" key="8">
    <source>
        <dbReference type="Pfam" id="PF06155"/>
    </source>
</evidence>
<keyword evidence="6" id="KW-0408">Iron</keyword>
<dbReference type="InterPro" id="IPR050411">
    <property type="entry name" value="AlphaKG_dependent_hydroxylases"/>
</dbReference>
<keyword evidence="3" id="KW-0479">Metal-binding</keyword>
<keyword evidence="10" id="KW-1185">Reference proteome</keyword>
<dbReference type="InterPro" id="IPR003819">
    <property type="entry name" value="TauD/TfdA-like"/>
</dbReference>
<evidence type="ECO:0000313" key="9">
    <source>
        <dbReference type="EMBL" id="AMJ74354.1"/>
    </source>
</evidence>
<dbReference type="RefSeq" id="WP_057793164.1">
    <property type="nucleotide sequence ID" value="NZ_CAXIBE010000007.1"/>
</dbReference>
<protein>
    <submittedName>
        <fullName evidence="9">Gamma-butyrobetaine hydroxylase</fullName>
    </submittedName>
</protein>
<keyword evidence="5" id="KW-0560">Oxidoreductase</keyword>
<dbReference type="InterPro" id="IPR042098">
    <property type="entry name" value="TauD-like_sf"/>
</dbReference>
<evidence type="ECO:0000256" key="1">
    <source>
        <dbReference type="ARBA" id="ARBA00001954"/>
    </source>
</evidence>